<dbReference type="InterPro" id="IPR036388">
    <property type="entry name" value="WH-like_DNA-bd_sf"/>
</dbReference>
<comment type="caution">
    <text evidence="6">The sequence shown here is derived from an EMBL/GenBank/DDBJ whole genome shotgun (WGS) entry which is preliminary data.</text>
</comment>
<evidence type="ECO:0000256" key="1">
    <source>
        <dbReference type="ARBA" id="ARBA00009437"/>
    </source>
</evidence>
<organism evidence="6 7">
    <name type="scientific">Verminephrobacter aporrectodeae subsp. tuberculatae</name>
    <dbReference type="NCBI Taxonomy" id="1110392"/>
    <lineage>
        <taxon>Bacteria</taxon>
        <taxon>Pseudomonadati</taxon>
        <taxon>Pseudomonadota</taxon>
        <taxon>Betaproteobacteria</taxon>
        <taxon>Burkholderiales</taxon>
        <taxon>Comamonadaceae</taxon>
        <taxon>Verminephrobacter</taxon>
    </lineage>
</organism>
<evidence type="ECO:0000256" key="2">
    <source>
        <dbReference type="ARBA" id="ARBA00023015"/>
    </source>
</evidence>
<dbReference type="PRINTS" id="PR00039">
    <property type="entry name" value="HTHLYSR"/>
</dbReference>
<evidence type="ECO:0000313" key="6">
    <source>
        <dbReference type="EMBL" id="MCW5322479.1"/>
    </source>
</evidence>
<reference evidence="7" key="1">
    <citation type="submission" date="2023-07" db="EMBL/GenBank/DDBJ databases">
        <title>Verminephrobacter genomes.</title>
        <authorList>
            <person name="Lund M.B."/>
        </authorList>
    </citation>
    <scope>NUCLEOTIDE SEQUENCE [LARGE SCALE GENOMIC DNA]</scope>
    <source>
        <strain evidence="7">AtM5-05</strain>
    </source>
</reference>
<dbReference type="SUPFAM" id="SSF53850">
    <property type="entry name" value="Periplasmic binding protein-like II"/>
    <property type="match status" value="1"/>
</dbReference>
<dbReference type="CDD" id="cd08440">
    <property type="entry name" value="PBP2_LTTR_like_4"/>
    <property type="match status" value="1"/>
</dbReference>
<sequence>MTEMQMASSSSASAVHTCAPGGCVANILMMGMGHILRTLTHPVNCRIFKNRCMPRMNYRIDDVRALLALHRSLSFVRGAQQLHITQSAFSRRIAQLEVAVGGPLVERSTRRVAFSAQGLELVRAVGPLLAGLDEAMEEAARCARGASGRVVVACLTTVAYALLPRVLDAFRRQYPQVRLHLRDDTGLRVTAAVQQREAEFGISVLADTQAGLHAQHVADDPYVLAFRRGHPLQAQAQVAWSELAPWRPTALHLTSANRQQMDAALAAAGIALPWFDEVEHLSSMLGLLRNGSAIGVLPRLALAAGGAELETRALVRPAVVRRIGLIRREETEMGQPAQALWTLLAAALGTASPLVRR</sequence>
<evidence type="ECO:0000256" key="3">
    <source>
        <dbReference type="ARBA" id="ARBA00023125"/>
    </source>
</evidence>
<dbReference type="PROSITE" id="PS50931">
    <property type="entry name" value="HTH_LYSR"/>
    <property type="match status" value="1"/>
</dbReference>
<dbReference type="SUPFAM" id="SSF46785">
    <property type="entry name" value="Winged helix' DNA-binding domain"/>
    <property type="match status" value="1"/>
</dbReference>
<gene>
    <name evidence="6" type="ORF">D5039_15365</name>
</gene>
<keyword evidence="2" id="KW-0805">Transcription regulation</keyword>
<dbReference type="InterPro" id="IPR050950">
    <property type="entry name" value="HTH-type_LysR_regulators"/>
</dbReference>
<evidence type="ECO:0000313" key="7">
    <source>
        <dbReference type="Proteomes" id="UP001208935"/>
    </source>
</evidence>
<feature type="domain" description="HTH lysR-type" evidence="5">
    <location>
        <begin position="58"/>
        <end position="115"/>
    </location>
</feature>
<proteinExistence type="inferred from homology"/>
<evidence type="ECO:0000256" key="4">
    <source>
        <dbReference type="ARBA" id="ARBA00023163"/>
    </source>
</evidence>
<dbReference type="InterPro" id="IPR005119">
    <property type="entry name" value="LysR_subst-bd"/>
</dbReference>
<keyword evidence="7" id="KW-1185">Reference proteome</keyword>
<comment type="similarity">
    <text evidence="1">Belongs to the LysR transcriptional regulatory family.</text>
</comment>
<dbReference type="PANTHER" id="PTHR30419:SF8">
    <property type="entry name" value="NITROGEN ASSIMILATION TRANSCRIPTIONAL ACTIVATOR-RELATED"/>
    <property type="match status" value="1"/>
</dbReference>
<dbReference type="Pfam" id="PF00126">
    <property type="entry name" value="HTH_1"/>
    <property type="match status" value="1"/>
</dbReference>
<dbReference type="Gene3D" id="1.10.10.10">
    <property type="entry name" value="Winged helix-like DNA-binding domain superfamily/Winged helix DNA-binding domain"/>
    <property type="match status" value="1"/>
</dbReference>
<dbReference type="InterPro" id="IPR036390">
    <property type="entry name" value="WH_DNA-bd_sf"/>
</dbReference>
<keyword evidence="4" id="KW-0804">Transcription</keyword>
<keyword evidence="3" id="KW-0238">DNA-binding</keyword>
<dbReference type="PANTHER" id="PTHR30419">
    <property type="entry name" value="HTH-TYPE TRANSCRIPTIONAL REGULATOR YBHD"/>
    <property type="match status" value="1"/>
</dbReference>
<accession>A0ABT3KVW0</accession>
<dbReference type="InterPro" id="IPR000847">
    <property type="entry name" value="LysR_HTH_N"/>
</dbReference>
<dbReference type="EMBL" id="QZCW01000003">
    <property type="protein sequence ID" value="MCW5322479.1"/>
    <property type="molecule type" value="Genomic_DNA"/>
</dbReference>
<protein>
    <submittedName>
        <fullName evidence="6">LysR family transcriptional regulator</fullName>
    </submittedName>
</protein>
<dbReference type="Proteomes" id="UP001208935">
    <property type="component" value="Unassembled WGS sequence"/>
</dbReference>
<dbReference type="Gene3D" id="3.40.190.10">
    <property type="entry name" value="Periplasmic binding protein-like II"/>
    <property type="match status" value="2"/>
</dbReference>
<evidence type="ECO:0000259" key="5">
    <source>
        <dbReference type="PROSITE" id="PS50931"/>
    </source>
</evidence>
<dbReference type="Pfam" id="PF03466">
    <property type="entry name" value="LysR_substrate"/>
    <property type="match status" value="1"/>
</dbReference>
<name>A0ABT3KVW0_9BURK</name>